<feature type="coiled-coil region" evidence="3">
    <location>
        <begin position="876"/>
        <end position="910"/>
    </location>
</feature>
<dbReference type="GO" id="GO:0005886">
    <property type="term" value="C:plasma membrane"/>
    <property type="evidence" value="ECO:0007669"/>
    <property type="project" value="TreeGrafter"/>
</dbReference>
<comment type="caution">
    <text evidence="6">The sequence shown here is derived from an EMBL/GenBank/DDBJ whole genome shotgun (WGS) entry which is preliminary data.</text>
</comment>
<evidence type="ECO:0000256" key="4">
    <source>
        <dbReference type="SAM" id="MobiDB-lite"/>
    </source>
</evidence>
<feature type="coiled-coil region" evidence="3">
    <location>
        <begin position="1513"/>
        <end position="1575"/>
    </location>
</feature>
<dbReference type="InterPro" id="IPR051861">
    <property type="entry name" value="NET_actin-binding_domain"/>
</dbReference>
<dbReference type="PROSITE" id="PS51774">
    <property type="entry name" value="NAB"/>
    <property type="match status" value="1"/>
</dbReference>
<proteinExistence type="inferred from homology"/>
<dbReference type="PANTHER" id="PTHR32258">
    <property type="entry name" value="PROTEIN NETWORKED 4A"/>
    <property type="match status" value="1"/>
</dbReference>
<feature type="region of interest" description="Disordered" evidence="4">
    <location>
        <begin position="380"/>
        <end position="402"/>
    </location>
</feature>
<gene>
    <name evidence="6" type="ORF">CKAN_01422900</name>
</gene>
<accession>A0A3S4P411</accession>
<evidence type="ECO:0000313" key="6">
    <source>
        <dbReference type="EMBL" id="RWR85367.1"/>
    </source>
</evidence>
<comment type="similarity">
    <text evidence="2">Belongs to the NET family.</text>
</comment>
<keyword evidence="7" id="KW-1185">Reference proteome</keyword>
<evidence type="ECO:0000256" key="1">
    <source>
        <dbReference type="ARBA" id="ARBA00023054"/>
    </source>
</evidence>
<dbReference type="PANTHER" id="PTHR32258:SF6">
    <property type="entry name" value="PROTEIN NETWORKED 1A"/>
    <property type="match status" value="1"/>
</dbReference>
<reference evidence="6 7" key="1">
    <citation type="journal article" date="2019" name="Nat. Plants">
        <title>Stout camphor tree genome fills gaps in understanding of flowering plant genome evolution.</title>
        <authorList>
            <person name="Chaw S.M."/>
            <person name="Liu Y.C."/>
            <person name="Wu Y.W."/>
            <person name="Wang H.Y."/>
            <person name="Lin C.I."/>
            <person name="Wu C.S."/>
            <person name="Ke H.M."/>
            <person name="Chang L.Y."/>
            <person name="Hsu C.Y."/>
            <person name="Yang H.T."/>
            <person name="Sudianto E."/>
            <person name="Hsu M.H."/>
            <person name="Wu K.P."/>
            <person name="Wang L.N."/>
            <person name="Leebens-Mack J.H."/>
            <person name="Tsai I.J."/>
        </authorList>
    </citation>
    <scope>NUCLEOTIDE SEQUENCE [LARGE SCALE GENOMIC DNA]</scope>
    <source>
        <strain evidence="7">cv. Chaw 1501</strain>
        <tissue evidence="6">Young leaves</tissue>
    </source>
</reference>
<dbReference type="EMBL" id="QPKB01000005">
    <property type="protein sequence ID" value="RWR85367.1"/>
    <property type="molecule type" value="Genomic_DNA"/>
</dbReference>
<dbReference type="Proteomes" id="UP000283530">
    <property type="component" value="Unassembled WGS sequence"/>
</dbReference>
<dbReference type="Pfam" id="PF07765">
    <property type="entry name" value="KIP1"/>
    <property type="match status" value="1"/>
</dbReference>
<feature type="coiled-coil region" evidence="3">
    <location>
        <begin position="1286"/>
        <end position="1334"/>
    </location>
</feature>
<feature type="coiled-coil region" evidence="3">
    <location>
        <begin position="1092"/>
        <end position="1159"/>
    </location>
</feature>
<organism evidence="6 7">
    <name type="scientific">Cinnamomum micranthum f. kanehirae</name>
    <dbReference type="NCBI Taxonomy" id="337451"/>
    <lineage>
        <taxon>Eukaryota</taxon>
        <taxon>Viridiplantae</taxon>
        <taxon>Streptophyta</taxon>
        <taxon>Embryophyta</taxon>
        <taxon>Tracheophyta</taxon>
        <taxon>Spermatophyta</taxon>
        <taxon>Magnoliopsida</taxon>
        <taxon>Magnoliidae</taxon>
        <taxon>Laurales</taxon>
        <taxon>Lauraceae</taxon>
        <taxon>Cinnamomum</taxon>
    </lineage>
</organism>
<evidence type="ECO:0000313" key="7">
    <source>
        <dbReference type="Proteomes" id="UP000283530"/>
    </source>
</evidence>
<keyword evidence="1 3" id="KW-0175">Coiled coil</keyword>
<sequence length="2109" mass="241718">MDSCFVQTGFPPIWTNMWRHASGRRKEKSISLSYAPSPPPSCPTSLDEWGATRKWAEEREILLGPHFMSTPDSRKNRRIQIPLSHSGVKSSGCKRSVPIRVHGGSETGTVKEKVESDLDPESLRNQFLGGIGSGPRIASEPVSWFRNRNHIWDRNLSRSEQIGLVFLAGLMAALLHTESRRLYSWWWDSHNSPKNSKWLQENLTDMDVKVKSMIKLIEEDADSFAKRAEMYYKKRPELMKLVEEFYRAYRALAERYDHATVELRQAHRTMAEAFPNQLPCGLAEDCPTGSSLIGTEPHTPEMPHPIRALFDLPDELQKDAVGLSSHFQAFKRNVVFAGDNDAVTRKKGLKQLNEMFTFEGADSAMFAEGRVRKGLNFHEEDGQEGSEHVNYHGSRDHQKPELVDEEDINSKIRILQDEVAQLLTENRELKTQVALECEHVHKAEAEAESLHQVLSKLQAEEENARLQCQQYLERLSNLEADFSSGKEEIERLKDEILTGAMKLNGAEERCLLLDGANQSLQSEVETSVQKMKLQQQELMGNHEELEKLRICIQDEQMHRVQAEEALQSLEHLYSQSQDEKTALRLELQQGLQMLKDMEVIEHALEDEVRQMAEENSILNKQNLSSLALIKNLQDEISSLKEMIGKLEEEAGLRTIQKDALQQELCCLNEEKDDLKMRYQNVMDQVESVGLSATCLQSSVKVLQDENFELREICQKNNDEKVALLENLKNMEKLSEKNMILERSLSDTTASLEALRATLNTLEEYYQYLQDENLKLKEICQKNNDVKVALLQKLANMEKLTEKNMLLEGSLSDTSAELQGLRTTITTLEESYLSLQDENLDLKEICRKNNDEKLALLNKLDNMEKLSEKNILLENSLSDTSAKLQMMRETMKTLQESYHSLEDEKLHLKEICQKNNDAKIVLLERLENMEKVVEKNMLLEKLLSDASAEVHGLREYLKTLEESSHSIQDENLQLKEICQKNDSEKLILSQKLESMEKLSEKNMLLEFSLSDTAAKLQEMETELKMLEESFKSLQEEKSDLVTEKDVLVSQAESITQNMKMLSETNAVLENSLLYTNAEMDGLRSKSNKLEEWCQSLQDEKSSLLAERDDLVSQKDRSMQILSNQARPSVLVWRTRMHLLQEEAQRRMEDLEEEQVKVINAQTEIFILQRCIHDIKERSSSLSIECQKYVDASKQAKNMILELEKENLWQQEKVKSFLEQSNKLKMVIHQVLKVLNICADDGFLDRIEDQVVWLHILERIKRMQSSILDAEDKNELLTFEKSINITLLDQLRMEINYLKTENYTLESEGEIRNGELSALEAETHKLLEENERLLLEKQAGSHREEVLKNEMETLDGQFSHLQEAYQILLDENFKLLDENVSLAKKVSDLKAENHILEEKNDGILGEAMTQDNLSLVFESISTEKTVVLKALSADFNCLCAINNNLKNEIREVIEKMRMVETENLHLKESIERLEEYKSSSLIIEDELNMIRNINDQLNHQIEIGKNLLSHKEVTLLQVSQELEATQSENAELQKEIEEGRVLEEHLEFELQKKNNEVELWERENAKLCKEIEEGKNRAGHLESELLKRINEIELWEREVASLYEDLNVSVICSSVFKEKAMELSAVCESLKGSAMIEKHRSDDERALMNSDIEELKREVSVLEGDNLGLKAEMAAYLPLILSLQKSVSSLEHHALAPAKVLATGNQEVQEAMVAMAHQNDISNQEPSEDHRIIAAAGFLEIQKLQAKVHDVEKVVIETMALALQESSDSKAKLKVAVEEIKALEVKSRSVLQETETRKDVILLLEEGRELSKDQELQRIDAEASQSKHGLTMKDIQLDHVLDPSSRRNSSSGKAHIRVSETDDQMLELWETAERECNFQPIRKFPASATANKDVTEYYQIEVVEEQKSEHPSSELHAEKELAVDNAEVSKKAMENSQEENAKIVESLASDAQRLVNLQTSVQELKKKMDKSGKHKRSAAFEYDNMKGQLKEFEEAILHLADINRKLTKNAEDYTASDSMVRESAGKMGNLQKRQVVERVRKSSEKIGRLELEVQRIQFMLLKHEDQHKSKGTRAADRRKEAALRDYLYGGIRQGKKKVPCCACIKPVTNGE</sequence>
<protein>
    <submittedName>
        <fullName evidence="6">Protein NETWORKED 1D isoform X2</fullName>
    </submittedName>
</protein>
<feature type="coiled-coil region" evidence="3">
    <location>
        <begin position="1636"/>
        <end position="1670"/>
    </location>
</feature>
<feature type="coiled-coil region" evidence="3">
    <location>
        <begin position="713"/>
        <end position="771"/>
    </location>
</feature>
<dbReference type="STRING" id="337451.A0A3S4P411"/>
<evidence type="ECO:0000256" key="3">
    <source>
        <dbReference type="SAM" id="Coils"/>
    </source>
</evidence>
<feature type="coiled-coil region" evidence="3">
    <location>
        <begin position="405"/>
        <end position="649"/>
    </location>
</feature>
<evidence type="ECO:0000259" key="5">
    <source>
        <dbReference type="PROSITE" id="PS51774"/>
    </source>
</evidence>
<dbReference type="GO" id="GO:0051015">
    <property type="term" value="F:actin filament binding"/>
    <property type="evidence" value="ECO:0007669"/>
    <property type="project" value="TreeGrafter"/>
</dbReference>
<feature type="coiled-coil region" evidence="3">
    <location>
        <begin position="1008"/>
        <end position="1042"/>
    </location>
</feature>
<dbReference type="OrthoDB" id="10255522at2759"/>
<dbReference type="InterPro" id="IPR011684">
    <property type="entry name" value="NAB"/>
</dbReference>
<feature type="domain" description="NAB" evidence="5">
    <location>
        <begin position="183"/>
        <end position="263"/>
    </location>
</feature>
<evidence type="ECO:0000256" key="2">
    <source>
        <dbReference type="ARBA" id="ARBA00038006"/>
    </source>
</evidence>
<name>A0A3S4P411_9MAGN</name>